<feature type="compositionally biased region" description="Basic and acidic residues" evidence="1">
    <location>
        <begin position="1"/>
        <end position="12"/>
    </location>
</feature>
<feature type="compositionally biased region" description="Low complexity" evidence="1">
    <location>
        <begin position="98"/>
        <end position="124"/>
    </location>
</feature>
<dbReference type="OrthoDB" id="63267at2759"/>
<reference evidence="2" key="1">
    <citation type="submission" date="2020-03" db="EMBL/GenBank/DDBJ databases">
        <title>Site-based positive gene gene selection in Geosmithia morbida across the United States reveals a broad range of putative effectors and factors for local host and environmental adapation.</title>
        <authorList>
            <person name="Onufrak A."/>
            <person name="Murdoch R.W."/>
            <person name="Gazis R."/>
            <person name="Huff M."/>
            <person name="Staton M."/>
            <person name="Klingeman W."/>
            <person name="Hadziabdic D."/>
        </authorList>
    </citation>
    <scope>NUCLEOTIDE SEQUENCE</scope>
    <source>
        <strain evidence="2">1262</strain>
    </source>
</reference>
<dbReference type="AlphaFoldDB" id="A0A9P4YWV4"/>
<feature type="region of interest" description="Disordered" evidence="1">
    <location>
        <begin position="1"/>
        <end position="42"/>
    </location>
</feature>
<dbReference type="EMBL" id="JAANYQ010000005">
    <property type="protein sequence ID" value="KAF4124017.1"/>
    <property type="molecule type" value="Genomic_DNA"/>
</dbReference>
<comment type="caution">
    <text evidence="2">The sequence shown here is derived from an EMBL/GenBank/DDBJ whole genome shotgun (WGS) entry which is preliminary data.</text>
</comment>
<organism evidence="2 3">
    <name type="scientific">Geosmithia morbida</name>
    <dbReference type="NCBI Taxonomy" id="1094350"/>
    <lineage>
        <taxon>Eukaryota</taxon>
        <taxon>Fungi</taxon>
        <taxon>Dikarya</taxon>
        <taxon>Ascomycota</taxon>
        <taxon>Pezizomycotina</taxon>
        <taxon>Sordariomycetes</taxon>
        <taxon>Hypocreomycetidae</taxon>
        <taxon>Hypocreales</taxon>
        <taxon>Bionectriaceae</taxon>
        <taxon>Geosmithia</taxon>
    </lineage>
</organism>
<feature type="region of interest" description="Disordered" evidence="1">
    <location>
        <begin position="89"/>
        <end position="505"/>
    </location>
</feature>
<keyword evidence="3" id="KW-1185">Reference proteome</keyword>
<dbReference type="RefSeq" id="XP_035322669.1">
    <property type="nucleotide sequence ID" value="XM_035467703.1"/>
</dbReference>
<feature type="compositionally biased region" description="Basic and acidic residues" evidence="1">
    <location>
        <begin position="252"/>
        <end position="261"/>
    </location>
</feature>
<evidence type="ECO:0000313" key="3">
    <source>
        <dbReference type="Proteomes" id="UP000749293"/>
    </source>
</evidence>
<feature type="compositionally biased region" description="Low complexity" evidence="1">
    <location>
        <begin position="378"/>
        <end position="396"/>
    </location>
</feature>
<gene>
    <name evidence="2" type="ORF">GMORB2_5733</name>
</gene>
<name>A0A9P4YWV4_9HYPO</name>
<feature type="compositionally biased region" description="Low complexity" evidence="1">
    <location>
        <begin position="185"/>
        <end position="200"/>
    </location>
</feature>
<protein>
    <submittedName>
        <fullName evidence="2">Uncharacterized protein</fullName>
    </submittedName>
</protein>
<feature type="compositionally biased region" description="Low complexity" evidence="1">
    <location>
        <begin position="131"/>
        <end position="149"/>
    </location>
</feature>
<evidence type="ECO:0000256" key="1">
    <source>
        <dbReference type="SAM" id="MobiDB-lite"/>
    </source>
</evidence>
<evidence type="ECO:0000313" key="2">
    <source>
        <dbReference type="EMBL" id="KAF4124017.1"/>
    </source>
</evidence>
<dbReference type="Proteomes" id="UP000749293">
    <property type="component" value="Unassembled WGS sequence"/>
</dbReference>
<feature type="compositionally biased region" description="Polar residues" evidence="1">
    <location>
        <begin position="268"/>
        <end position="294"/>
    </location>
</feature>
<proteinExistence type="predicted"/>
<accession>A0A9P4YWV4</accession>
<feature type="compositionally biased region" description="Basic and acidic residues" evidence="1">
    <location>
        <begin position="405"/>
        <end position="415"/>
    </location>
</feature>
<feature type="compositionally biased region" description="Polar residues" evidence="1">
    <location>
        <begin position="472"/>
        <end position="483"/>
    </location>
</feature>
<feature type="compositionally biased region" description="Polar residues" evidence="1">
    <location>
        <begin position="162"/>
        <end position="173"/>
    </location>
</feature>
<dbReference type="GeneID" id="55971958"/>
<sequence length="505" mass="53167">MPDVDRINRTSSEDGGDQIGYDAPQSGAATPQPDLRDKRLPGIMSYFSQVRRDAPTPHAAETTSPSYFALKTPPAAYAEPFNWPTRRHMASRSADLQATAAPPTTTITNAIPTMMRAAPSSRPSSRPPSRPLSRAPSGANLNLNLNLNLAMTSGPAEEGSSDHLQAGQTSSSGRDPGLVRHSYFLTPPTSLPSSSVSSPVQERRNPFWSVGPAGAALRDTDIMPPPPVSSCSTPGLEKSSREDPIITTTPPDAHDGGDDGRLAGWNPWQGSKSKSMPNSTRNSTSAFRPQTPQPGKTEASGRWYTLEGLRELTRGLIKSGPPTPTRALSTAQPSPHAENHDLLGAGKGQGRSGSRSVSNDDGAEPSGTQTPRGGVIGTGPTAATSSASTGAQAPAPKGKLTIKIPEARGLRKSRDPYLIVVFQRSELISASPRSMDGGETLSPAPPTLGGGVPIQRQGSDNGPPPMSIPMRSRQSSNTSVTDHSNVRRPSRVSFTNPKWDAEAVL</sequence>